<comment type="caution">
    <text evidence="2">The sequence shown here is derived from an EMBL/GenBank/DDBJ whole genome shotgun (WGS) entry which is preliminary data.</text>
</comment>
<evidence type="ECO:0000313" key="3">
    <source>
        <dbReference type="Proteomes" id="UP001596472"/>
    </source>
</evidence>
<dbReference type="EMBL" id="JBHTBS010000015">
    <property type="protein sequence ID" value="MFC7339369.1"/>
    <property type="molecule type" value="Genomic_DNA"/>
</dbReference>
<feature type="transmembrane region" description="Helical" evidence="1">
    <location>
        <begin position="31"/>
        <end position="50"/>
    </location>
</feature>
<proteinExistence type="predicted"/>
<feature type="transmembrane region" description="Helical" evidence="1">
    <location>
        <begin position="62"/>
        <end position="78"/>
    </location>
</feature>
<gene>
    <name evidence="2" type="ORF">ACFQY0_19410</name>
</gene>
<protein>
    <submittedName>
        <fullName evidence="2">Uncharacterized protein</fullName>
    </submittedName>
</protein>
<name>A0ABW2LC42_9BACT</name>
<accession>A0ABW2LC42</accession>
<feature type="transmembrane region" description="Helical" evidence="1">
    <location>
        <begin position="84"/>
        <end position="101"/>
    </location>
</feature>
<evidence type="ECO:0000256" key="1">
    <source>
        <dbReference type="SAM" id="Phobius"/>
    </source>
</evidence>
<dbReference type="Proteomes" id="UP001596472">
    <property type="component" value="Unassembled WGS sequence"/>
</dbReference>
<keyword evidence="1" id="KW-0812">Transmembrane</keyword>
<organism evidence="2 3">
    <name type="scientific">Haloferula chungangensis</name>
    <dbReference type="NCBI Taxonomy" id="1048331"/>
    <lineage>
        <taxon>Bacteria</taxon>
        <taxon>Pseudomonadati</taxon>
        <taxon>Verrucomicrobiota</taxon>
        <taxon>Verrucomicrobiia</taxon>
        <taxon>Verrucomicrobiales</taxon>
        <taxon>Verrucomicrobiaceae</taxon>
        <taxon>Haloferula</taxon>
    </lineage>
</organism>
<feature type="transmembrane region" description="Helical" evidence="1">
    <location>
        <begin position="7"/>
        <end position="25"/>
    </location>
</feature>
<reference evidence="3" key="1">
    <citation type="journal article" date="2019" name="Int. J. Syst. Evol. Microbiol.">
        <title>The Global Catalogue of Microorganisms (GCM) 10K type strain sequencing project: providing services to taxonomists for standard genome sequencing and annotation.</title>
        <authorList>
            <consortium name="The Broad Institute Genomics Platform"/>
            <consortium name="The Broad Institute Genome Sequencing Center for Infectious Disease"/>
            <person name="Wu L."/>
            <person name="Ma J."/>
        </authorList>
    </citation>
    <scope>NUCLEOTIDE SEQUENCE [LARGE SCALE GENOMIC DNA]</scope>
    <source>
        <strain evidence="3">CGMCC 4.1467</strain>
    </source>
</reference>
<keyword evidence="1" id="KW-0472">Membrane</keyword>
<sequence>MKTTGRTTMLAWACGIIFAAGFAFLPSEGFQPLRLVPAIALAGGLVYHLLTHPEKATPRVSRGILGPILVFLILYSAATRDGNFGYIVLWSVFFFGSYDAFSQRVFQSKNRSADHPKATEN</sequence>
<keyword evidence="1" id="KW-1133">Transmembrane helix</keyword>
<keyword evidence="3" id="KW-1185">Reference proteome</keyword>
<evidence type="ECO:0000313" key="2">
    <source>
        <dbReference type="EMBL" id="MFC7339369.1"/>
    </source>
</evidence>